<dbReference type="Proteomes" id="UP000663832">
    <property type="component" value="Unassembled WGS sequence"/>
</dbReference>
<comment type="caution">
    <text evidence="4">The sequence shown here is derived from an EMBL/GenBank/DDBJ whole genome shotgun (WGS) entry which is preliminary data.</text>
</comment>
<proteinExistence type="inferred from homology"/>
<dbReference type="InterPro" id="IPR036915">
    <property type="entry name" value="Cyclin-like_sf"/>
</dbReference>
<gene>
    <name evidence="4" type="ORF">QVE165_LOCUS8497</name>
</gene>
<reference evidence="4" key="1">
    <citation type="submission" date="2021-02" db="EMBL/GenBank/DDBJ databases">
        <authorList>
            <person name="Nowell W R."/>
        </authorList>
    </citation>
    <scope>NUCLEOTIDE SEQUENCE</scope>
</reference>
<dbReference type="InterPro" id="IPR048055">
    <property type="entry name" value="Cyclin-Q_first_cyclin_box"/>
</dbReference>
<evidence type="ECO:0000313" key="5">
    <source>
        <dbReference type="Proteomes" id="UP000663832"/>
    </source>
</evidence>
<dbReference type="CDD" id="cd20534">
    <property type="entry name" value="CYCLIN_CCNM_CCNQ_rpt1"/>
    <property type="match status" value="1"/>
</dbReference>
<protein>
    <recommendedName>
        <fullName evidence="3">Cyclin-like domain-containing protein</fullName>
    </recommendedName>
</protein>
<dbReference type="Pfam" id="PF00134">
    <property type="entry name" value="Cyclin_N"/>
    <property type="match status" value="1"/>
</dbReference>
<evidence type="ECO:0000259" key="3">
    <source>
        <dbReference type="SMART" id="SM00385"/>
    </source>
</evidence>
<feature type="domain" description="Cyclin-like" evidence="3">
    <location>
        <begin position="19"/>
        <end position="117"/>
    </location>
</feature>
<name>A0A813YDJ6_9BILA</name>
<organism evidence="4 5">
    <name type="scientific">Adineta steineri</name>
    <dbReference type="NCBI Taxonomy" id="433720"/>
    <lineage>
        <taxon>Eukaryota</taxon>
        <taxon>Metazoa</taxon>
        <taxon>Spiralia</taxon>
        <taxon>Gnathifera</taxon>
        <taxon>Rotifera</taxon>
        <taxon>Eurotatoria</taxon>
        <taxon>Bdelloidea</taxon>
        <taxon>Adinetida</taxon>
        <taxon>Adinetidae</taxon>
        <taxon>Adineta</taxon>
    </lineage>
</organism>
<comment type="similarity">
    <text evidence="2">Belongs to the cyclin family.</text>
</comment>
<keyword evidence="5" id="KW-1185">Reference proteome</keyword>
<keyword evidence="1 2" id="KW-0195">Cyclin</keyword>
<dbReference type="GO" id="GO:0016538">
    <property type="term" value="F:cyclin-dependent protein serine/threonine kinase regulator activity"/>
    <property type="evidence" value="ECO:0007669"/>
    <property type="project" value="InterPro"/>
</dbReference>
<dbReference type="SUPFAM" id="SSF47954">
    <property type="entry name" value="Cyclin-like"/>
    <property type="match status" value="2"/>
</dbReference>
<accession>A0A813YDJ6</accession>
<dbReference type="InterPro" id="IPR006671">
    <property type="entry name" value="Cyclin_N"/>
</dbReference>
<evidence type="ECO:0000256" key="2">
    <source>
        <dbReference type="RuleBase" id="RU000383"/>
    </source>
</evidence>
<dbReference type="Gene3D" id="1.10.472.10">
    <property type="entry name" value="Cyclin-like"/>
    <property type="match status" value="2"/>
</dbReference>
<sequence length="251" mass="29478">MTSLSTITDDEKKRYVIISYMFECAAKLRLSIVTTASAAVIYHKCSSYLEKTDFDQYTLAATALSLASKYEEEHVKIRDLINVTYRTLHPDRPYLRISNEYYRLRNTLVDCELFLIRILGFHFQFNHPNKYLLHYLDTLTKWMMITPSTPIKNNVNLIDIAMSILQDTYYDFTLIKDYSPQHIAIVIIYLLIKTYNLEIPGVTNDDEHINWMKVFSSSMTNDILIEIITRINTVYKYVERTLEHSSSIKSH</sequence>
<dbReference type="EMBL" id="CAJNOM010000038">
    <property type="protein sequence ID" value="CAF0882632.1"/>
    <property type="molecule type" value="Genomic_DNA"/>
</dbReference>
<dbReference type="PANTHER" id="PTHR10026">
    <property type="entry name" value="CYCLIN"/>
    <property type="match status" value="1"/>
</dbReference>
<dbReference type="InterPro" id="IPR013763">
    <property type="entry name" value="Cyclin-like_dom"/>
</dbReference>
<dbReference type="AlphaFoldDB" id="A0A813YDJ6"/>
<dbReference type="GO" id="GO:0006357">
    <property type="term" value="P:regulation of transcription by RNA polymerase II"/>
    <property type="evidence" value="ECO:0007669"/>
    <property type="project" value="InterPro"/>
</dbReference>
<feature type="domain" description="Cyclin-like" evidence="3">
    <location>
        <begin position="134"/>
        <end position="229"/>
    </location>
</feature>
<evidence type="ECO:0000256" key="1">
    <source>
        <dbReference type="ARBA" id="ARBA00023127"/>
    </source>
</evidence>
<dbReference type="OrthoDB" id="79090at2759"/>
<dbReference type="SMART" id="SM00385">
    <property type="entry name" value="CYCLIN"/>
    <property type="match status" value="2"/>
</dbReference>
<evidence type="ECO:0000313" key="4">
    <source>
        <dbReference type="EMBL" id="CAF0882632.1"/>
    </source>
</evidence>
<dbReference type="InterPro" id="IPR043198">
    <property type="entry name" value="Cyclin/Ssn8"/>
</dbReference>